<evidence type="ECO:0000313" key="9">
    <source>
        <dbReference type="EMBL" id="KYF54437.1"/>
    </source>
</evidence>
<dbReference type="Pfam" id="PF08281">
    <property type="entry name" value="Sigma70_r4_2"/>
    <property type="match status" value="1"/>
</dbReference>
<dbReference type="InterPro" id="IPR014284">
    <property type="entry name" value="RNA_pol_sigma-70_dom"/>
</dbReference>
<dbReference type="GO" id="GO:0006352">
    <property type="term" value="P:DNA-templated transcription initiation"/>
    <property type="evidence" value="ECO:0007669"/>
    <property type="project" value="InterPro"/>
</dbReference>
<dbReference type="InterPro" id="IPR013325">
    <property type="entry name" value="RNA_pol_sigma_r2"/>
</dbReference>
<dbReference type="SUPFAM" id="SSF88946">
    <property type="entry name" value="Sigma2 domain of RNA polymerase sigma factors"/>
    <property type="match status" value="1"/>
</dbReference>
<dbReference type="AlphaFoldDB" id="A0A150PFJ0"/>
<sequence length="225" mass="24842">MIKPGTSWIAWDEPLVITTTDDAPGSTAVRLARPLGGLVDAQARSPCKSTTDAAREARLEELASHLEFLWRFACRMGVGEAAAEDIAQEAFVVAASRLDAILPGKERSYLVSVVVHMVRRERTRRARHEELTGEPSAPAGEQPDSRLDEARARRLLDASLEALDDELRAVFVLHEIEEETMADIAHLLDLPPGTVASRLRRAREAWKRATERLKKGLPVSGGRRP</sequence>
<protein>
    <recommendedName>
        <fullName evidence="11">ECF family RNA polymerase sigma factor</fullName>
    </recommendedName>
</protein>
<dbReference type="Gene3D" id="1.10.1740.10">
    <property type="match status" value="1"/>
</dbReference>
<dbReference type="PANTHER" id="PTHR43133">
    <property type="entry name" value="RNA POLYMERASE ECF-TYPE SIGMA FACTO"/>
    <property type="match status" value="1"/>
</dbReference>
<proteinExistence type="inferred from homology"/>
<dbReference type="GO" id="GO:0003677">
    <property type="term" value="F:DNA binding"/>
    <property type="evidence" value="ECO:0007669"/>
    <property type="project" value="UniProtKB-KW"/>
</dbReference>
<dbReference type="CDD" id="cd06171">
    <property type="entry name" value="Sigma70_r4"/>
    <property type="match status" value="1"/>
</dbReference>
<dbReference type="EMBL" id="JELY01001840">
    <property type="protein sequence ID" value="KYF54437.1"/>
    <property type="molecule type" value="Genomic_DNA"/>
</dbReference>
<feature type="region of interest" description="Disordered" evidence="6">
    <location>
        <begin position="125"/>
        <end position="147"/>
    </location>
</feature>
<reference evidence="9 10" key="1">
    <citation type="submission" date="2014-02" db="EMBL/GenBank/DDBJ databases">
        <title>The small core and large imbalanced accessory genome model reveals a collaborative survival strategy of Sorangium cellulosum strains in nature.</title>
        <authorList>
            <person name="Han K."/>
            <person name="Peng R."/>
            <person name="Blom J."/>
            <person name="Li Y.-Z."/>
        </authorList>
    </citation>
    <scope>NUCLEOTIDE SEQUENCE [LARGE SCALE GENOMIC DNA]</scope>
    <source>
        <strain evidence="9 10">So0157-25</strain>
    </source>
</reference>
<keyword evidence="5" id="KW-0804">Transcription</keyword>
<evidence type="ECO:0000256" key="1">
    <source>
        <dbReference type="ARBA" id="ARBA00010641"/>
    </source>
</evidence>
<evidence type="ECO:0000259" key="7">
    <source>
        <dbReference type="Pfam" id="PF04542"/>
    </source>
</evidence>
<evidence type="ECO:0000256" key="3">
    <source>
        <dbReference type="ARBA" id="ARBA00023082"/>
    </source>
</evidence>
<dbReference type="InterPro" id="IPR013324">
    <property type="entry name" value="RNA_pol_sigma_r3/r4-like"/>
</dbReference>
<organism evidence="9 10">
    <name type="scientific">Sorangium cellulosum</name>
    <name type="common">Polyangium cellulosum</name>
    <dbReference type="NCBI Taxonomy" id="56"/>
    <lineage>
        <taxon>Bacteria</taxon>
        <taxon>Pseudomonadati</taxon>
        <taxon>Myxococcota</taxon>
        <taxon>Polyangia</taxon>
        <taxon>Polyangiales</taxon>
        <taxon>Polyangiaceae</taxon>
        <taxon>Sorangium</taxon>
    </lineage>
</organism>
<dbReference type="Pfam" id="PF04542">
    <property type="entry name" value="Sigma70_r2"/>
    <property type="match status" value="1"/>
</dbReference>
<dbReference type="InterPro" id="IPR007627">
    <property type="entry name" value="RNA_pol_sigma70_r2"/>
</dbReference>
<evidence type="ECO:0000256" key="5">
    <source>
        <dbReference type="ARBA" id="ARBA00023163"/>
    </source>
</evidence>
<dbReference type="Proteomes" id="UP000075420">
    <property type="component" value="Unassembled WGS sequence"/>
</dbReference>
<evidence type="ECO:0000256" key="6">
    <source>
        <dbReference type="SAM" id="MobiDB-lite"/>
    </source>
</evidence>
<keyword evidence="3" id="KW-0731">Sigma factor</keyword>
<dbReference type="SUPFAM" id="SSF88659">
    <property type="entry name" value="Sigma3 and sigma4 domains of RNA polymerase sigma factors"/>
    <property type="match status" value="1"/>
</dbReference>
<feature type="domain" description="RNA polymerase sigma-70 region 2" evidence="7">
    <location>
        <begin position="64"/>
        <end position="127"/>
    </location>
</feature>
<evidence type="ECO:0000313" key="10">
    <source>
        <dbReference type="Proteomes" id="UP000075420"/>
    </source>
</evidence>
<dbReference type="GO" id="GO:0016987">
    <property type="term" value="F:sigma factor activity"/>
    <property type="evidence" value="ECO:0007669"/>
    <property type="project" value="UniProtKB-KW"/>
</dbReference>
<dbReference type="InterPro" id="IPR039425">
    <property type="entry name" value="RNA_pol_sigma-70-like"/>
</dbReference>
<accession>A0A150PFJ0</accession>
<evidence type="ECO:0000259" key="8">
    <source>
        <dbReference type="Pfam" id="PF08281"/>
    </source>
</evidence>
<gene>
    <name evidence="9" type="ORF">BE08_19365</name>
</gene>
<evidence type="ECO:0008006" key="11">
    <source>
        <dbReference type="Google" id="ProtNLM"/>
    </source>
</evidence>
<keyword evidence="2" id="KW-0805">Transcription regulation</keyword>
<comment type="similarity">
    <text evidence="1">Belongs to the sigma-70 factor family. ECF subfamily.</text>
</comment>
<dbReference type="Gene3D" id="1.10.10.10">
    <property type="entry name" value="Winged helix-like DNA-binding domain superfamily/Winged helix DNA-binding domain"/>
    <property type="match status" value="1"/>
</dbReference>
<dbReference type="NCBIfam" id="TIGR02937">
    <property type="entry name" value="sigma70-ECF"/>
    <property type="match status" value="1"/>
</dbReference>
<dbReference type="PANTHER" id="PTHR43133:SF8">
    <property type="entry name" value="RNA POLYMERASE SIGMA FACTOR HI_1459-RELATED"/>
    <property type="match status" value="1"/>
</dbReference>
<keyword evidence="4" id="KW-0238">DNA-binding</keyword>
<dbReference type="InterPro" id="IPR036388">
    <property type="entry name" value="WH-like_DNA-bd_sf"/>
</dbReference>
<evidence type="ECO:0000256" key="2">
    <source>
        <dbReference type="ARBA" id="ARBA00023015"/>
    </source>
</evidence>
<dbReference type="InterPro" id="IPR013249">
    <property type="entry name" value="RNA_pol_sigma70_r4_t2"/>
</dbReference>
<evidence type="ECO:0000256" key="4">
    <source>
        <dbReference type="ARBA" id="ARBA00023125"/>
    </source>
</evidence>
<name>A0A150PFJ0_SORCE</name>
<feature type="domain" description="RNA polymerase sigma factor 70 region 4 type 2" evidence="8">
    <location>
        <begin position="154"/>
        <end position="204"/>
    </location>
</feature>
<comment type="caution">
    <text evidence="9">The sequence shown here is derived from an EMBL/GenBank/DDBJ whole genome shotgun (WGS) entry which is preliminary data.</text>
</comment>